<feature type="transmembrane region" description="Helical" evidence="6">
    <location>
        <begin position="340"/>
        <end position="360"/>
    </location>
</feature>
<keyword evidence="5 6" id="KW-0472">Membrane</keyword>
<accession>A0A0P0D2J1</accession>
<dbReference type="AlphaFoldDB" id="A0A0P0D2J1"/>
<keyword evidence="8" id="KW-1185">Reference proteome</keyword>
<feature type="transmembrane region" description="Helical" evidence="6">
    <location>
        <begin position="438"/>
        <end position="457"/>
    </location>
</feature>
<protein>
    <submittedName>
        <fullName evidence="7">Polysaccharide biosynthesis protein</fullName>
    </submittedName>
</protein>
<proteinExistence type="predicted"/>
<gene>
    <name evidence="7" type="ORF">APS56_02135</name>
</gene>
<evidence type="ECO:0000313" key="8">
    <source>
        <dbReference type="Proteomes" id="UP000057981"/>
    </source>
</evidence>
<evidence type="ECO:0000256" key="6">
    <source>
        <dbReference type="SAM" id="Phobius"/>
    </source>
</evidence>
<dbReference type="InterPro" id="IPR050833">
    <property type="entry name" value="Poly_Biosynth_Transport"/>
</dbReference>
<dbReference type="RefSeq" id="WP_054724344.1">
    <property type="nucleotide sequence ID" value="NZ_CP012898.1"/>
</dbReference>
<name>A0A0P0D2J1_9FLAO</name>
<comment type="subcellular location">
    <subcellularLocation>
        <location evidence="1">Cell membrane</location>
        <topology evidence="1">Multi-pass membrane protein</topology>
    </subcellularLocation>
</comment>
<evidence type="ECO:0000256" key="5">
    <source>
        <dbReference type="ARBA" id="ARBA00023136"/>
    </source>
</evidence>
<evidence type="ECO:0000256" key="2">
    <source>
        <dbReference type="ARBA" id="ARBA00022475"/>
    </source>
</evidence>
<dbReference type="EMBL" id="CP012898">
    <property type="protein sequence ID" value="ALJ04025.1"/>
    <property type="molecule type" value="Genomic_DNA"/>
</dbReference>
<evidence type="ECO:0000256" key="1">
    <source>
        <dbReference type="ARBA" id="ARBA00004651"/>
    </source>
</evidence>
<dbReference type="STRING" id="1736674.APS56_02135"/>
<dbReference type="KEGG" id="ahz:APS56_02135"/>
<keyword evidence="4 6" id="KW-1133">Transmembrane helix</keyword>
<evidence type="ECO:0000256" key="4">
    <source>
        <dbReference type="ARBA" id="ARBA00022989"/>
    </source>
</evidence>
<dbReference type="PANTHER" id="PTHR30250:SF26">
    <property type="entry name" value="PSMA PROTEIN"/>
    <property type="match status" value="1"/>
</dbReference>
<feature type="transmembrane region" description="Helical" evidence="6">
    <location>
        <begin position="80"/>
        <end position="105"/>
    </location>
</feature>
<organism evidence="7 8">
    <name type="scientific">Pseudalgibacter alginicilyticus</name>
    <dbReference type="NCBI Taxonomy" id="1736674"/>
    <lineage>
        <taxon>Bacteria</taxon>
        <taxon>Pseudomonadati</taxon>
        <taxon>Bacteroidota</taxon>
        <taxon>Flavobacteriia</taxon>
        <taxon>Flavobacteriales</taxon>
        <taxon>Flavobacteriaceae</taxon>
        <taxon>Pseudalgibacter</taxon>
    </lineage>
</organism>
<dbReference type="InterPro" id="IPR002797">
    <property type="entry name" value="Polysacc_synth"/>
</dbReference>
<feature type="transmembrane region" description="Helical" evidence="6">
    <location>
        <begin position="397"/>
        <end position="418"/>
    </location>
</feature>
<feature type="transmembrane region" description="Helical" evidence="6">
    <location>
        <begin position="158"/>
        <end position="176"/>
    </location>
</feature>
<sequence>MSQLKKGVILSYSTIFLTNIVGLVLTPFIIRQLGQSEYGLYILLGSLVGYISLLDFGLNNTIVRFVAKYRANNDLNGQKNFLATIFIIYISISILTLIIGGIAYLNIENIFSQSLTTDEMYKAKILMLLLVFNLSISLPGGAFTGICNGYEKFVYPRVVNIIRYIVRSLLVFFILFHGGKAISLVVIDTVLNITIIVVDAYYVIKILKVKIKLIELDKKLIKTIFSYSIWIFVFAMIGELFWKSGQMILGITISTDAVAIYAVGIVLSGYFGAFAGAINSVFLPKATFMVEQLSTRAELTEMMIKIGRIVSVILIFIWGAFLLFGKQFILLWVGETYTDSYLITLIIMTAYILPLVQNFANSIIEATGRFKFKAIVYFFTISTGIFLGAYFSQFYGYWAIAWCYSIFWFISQLIMNWYFDKKLNINIKVFFIQTFGKLLIALILSLIVGYFLNIIIGEGWGNFILKSVLYSIIYSLLAYYIVLNDFEKKQLLPSKFFK</sequence>
<feature type="transmembrane region" description="Helical" evidence="6">
    <location>
        <begin position="463"/>
        <end position="482"/>
    </location>
</feature>
<dbReference type="Proteomes" id="UP000057981">
    <property type="component" value="Chromosome"/>
</dbReference>
<evidence type="ECO:0000256" key="3">
    <source>
        <dbReference type="ARBA" id="ARBA00022692"/>
    </source>
</evidence>
<feature type="transmembrane region" description="Helical" evidence="6">
    <location>
        <begin position="38"/>
        <end position="59"/>
    </location>
</feature>
<feature type="transmembrane region" description="Helical" evidence="6">
    <location>
        <begin position="125"/>
        <end position="146"/>
    </location>
</feature>
<dbReference type="GO" id="GO:0005886">
    <property type="term" value="C:plasma membrane"/>
    <property type="evidence" value="ECO:0007669"/>
    <property type="project" value="UniProtKB-SubCell"/>
</dbReference>
<feature type="transmembrane region" description="Helical" evidence="6">
    <location>
        <begin position="224"/>
        <end position="242"/>
    </location>
</feature>
<dbReference type="OrthoDB" id="5751261at2"/>
<feature type="transmembrane region" description="Helical" evidence="6">
    <location>
        <begin position="7"/>
        <end position="26"/>
    </location>
</feature>
<reference evidence="7 8" key="1">
    <citation type="submission" date="2015-10" db="EMBL/GenBank/DDBJ databases">
        <authorList>
            <person name="Gilbert D.G."/>
        </authorList>
    </citation>
    <scope>NUCLEOTIDE SEQUENCE [LARGE SCALE GENOMIC DNA]</scope>
    <source>
        <strain evidence="8">HZ-22</strain>
    </source>
</reference>
<keyword evidence="2" id="KW-1003">Cell membrane</keyword>
<dbReference type="Pfam" id="PF01943">
    <property type="entry name" value="Polysacc_synt"/>
    <property type="match status" value="1"/>
</dbReference>
<feature type="transmembrane region" description="Helical" evidence="6">
    <location>
        <begin position="309"/>
        <end position="334"/>
    </location>
</feature>
<keyword evidence="3 6" id="KW-0812">Transmembrane</keyword>
<feature type="transmembrane region" description="Helical" evidence="6">
    <location>
        <begin position="182"/>
        <end position="204"/>
    </location>
</feature>
<dbReference type="PATRIC" id="fig|1736674.3.peg.443"/>
<feature type="transmembrane region" description="Helical" evidence="6">
    <location>
        <begin position="372"/>
        <end position="391"/>
    </location>
</feature>
<dbReference type="PANTHER" id="PTHR30250">
    <property type="entry name" value="PST FAMILY PREDICTED COLANIC ACID TRANSPORTER"/>
    <property type="match status" value="1"/>
</dbReference>
<evidence type="ECO:0000313" key="7">
    <source>
        <dbReference type="EMBL" id="ALJ04025.1"/>
    </source>
</evidence>
<feature type="transmembrane region" description="Helical" evidence="6">
    <location>
        <begin position="258"/>
        <end position="283"/>
    </location>
</feature>